<evidence type="ECO:0000313" key="1">
    <source>
        <dbReference type="EMBL" id="GMA24859.1"/>
    </source>
</evidence>
<comment type="caution">
    <text evidence="1">The sequence shown here is derived from an EMBL/GenBank/DDBJ whole genome shotgun (WGS) entry which is preliminary data.</text>
</comment>
<dbReference type="InterPro" id="IPR029058">
    <property type="entry name" value="AB_hydrolase_fold"/>
</dbReference>
<proteinExistence type="predicted"/>
<evidence type="ECO:0000313" key="2">
    <source>
        <dbReference type="Proteomes" id="UP001157091"/>
    </source>
</evidence>
<keyword evidence="2" id="KW-1185">Reference proteome</keyword>
<sequence length="145" mass="15627">MPAEAIRGLLLNCGPYDLSIVDGPSGLLGWAAHTIGWSYLGKRDYLDDPLTSTLSLVDHVYPGFPPVYLSGGNGDPLTTGGKLYAQRLAEAGTQVDTLFVPDDYTDPTSSEKPPHEYQFDLRLDAAQTSLERTLAFLDAHTSGKA</sequence>
<dbReference type="SUPFAM" id="SSF53474">
    <property type="entry name" value="alpha/beta-Hydrolases"/>
    <property type="match status" value="1"/>
</dbReference>
<dbReference type="RefSeq" id="WP_284293561.1">
    <property type="nucleotide sequence ID" value="NZ_BSUK01000001.1"/>
</dbReference>
<dbReference type="EMBL" id="BSUK01000001">
    <property type="protein sequence ID" value="GMA24859.1"/>
    <property type="molecule type" value="Genomic_DNA"/>
</dbReference>
<gene>
    <name evidence="1" type="ORF">GCM10025864_26180</name>
</gene>
<reference evidence="2" key="1">
    <citation type="journal article" date="2019" name="Int. J. Syst. Evol. Microbiol.">
        <title>The Global Catalogue of Microorganisms (GCM) 10K type strain sequencing project: providing services to taxonomists for standard genome sequencing and annotation.</title>
        <authorList>
            <consortium name="The Broad Institute Genomics Platform"/>
            <consortium name="The Broad Institute Genome Sequencing Center for Infectious Disease"/>
            <person name="Wu L."/>
            <person name="Ma J."/>
        </authorList>
    </citation>
    <scope>NUCLEOTIDE SEQUENCE [LARGE SCALE GENOMIC DNA]</scope>
    <source>
        <strain evidence="2">NBRC 106348</strain>
    </source>
</reference>
<protein>
    <recommendedName>
        <fullName evidence="3">Alpha/beta hydrolase fold-3 domain-containing protein</fullName>
    </recommendedName>
</protein>
<dbReference type="Proteomes" id="UP001157091">
    <property type="component" value="Unassembled WGS sequence"/>
</dbReference>
<evidence type="ECO:0008006" key="3">
    <source>
        <dbReference type="Google" id="ProtNLM"/>
    </source>
</evidence>
<dbReference type="Gene3D" id="3.40.50.1820">
    <property type="entry name" value="alpha/beta hydrolase"/>
    <property type="match status" value="1"/>
</dbReference>
<name>A0ABQ6I4W1_9MICO</name>
<accession>A0ABQ6I4W1</accession>
<organism evidence="1 2">
    <name type="scientific">Luteimicrobium album</name>
    <dbReference type="NCBI Taxonomy" id="1054550"/>
    <lineage>
        <taxon>Bacteria</taxon>
        <taxon>Bacillati</taxon>
        <taxon>Actinomycetota</taxon>
        <taxon>Actinomycetes</taxon>
        <taxon>Micrococcales</taxon>
        <taxon>Luteimicrobium</taxon>
    </lineage>
</organism>